<protein>
    <submittedName>
        <fullName evidence="3">DUF4158 domain-containing protein</fullName>
    </submittedName>
</protein>
<evidence type="ECO:0000256" key="1">
    <source>
        <dbReference type="SAM" id="MobiDB-lite"/>
    </source>
</evidence>
<feature type="region of interest" description="Disordered" evidence="1">
    <location>
        <begin position="183"/>
        <end position="219"/>
    </location>
</feature>
<reference evidence="3 4" key="1">
    <citation type="submission" date="2024-10" db="EMBL/GenBank/DDBJ databases">
        <title>The Natural Products Discovery Center: Release of the First 8490 Sequenced Strains for Exploring Actinobacteria Biosynthetic Diversity.</title>
        <authorList>
            <person name="Kalkreuter E."/>
            <person name="Kautsar S.A."/>
            <person name="Yang D."/>
            <person name="Bader C.D."/>
            <person name="Teijaro C.N."/>
            <person name="Fluegel L."/>
            <person name="Davis C.M."/>
            <person name="Simpson J.R."/>
            <person name="Lauterbach L."/>
            <person name="Steele A.D."/>
            <person name="Gui C."/>
            <person name="Meng S."/>
            <person name="Li G."/>
            <person name="Viehrig K."/>
            <person name="Ye F."/>
            <person name="Su P."/>
            <person name="Kiefer A.F."/>
            <person name="Nichols A."/>
            <person name="Cepeda A.J."/>
            <person name="Yan W."/>
            <person name="Fan B."/>
            <person name="Jiang Y."/>
            <person name="Adhikari A."/>
            <person name="Zheng C.-J."/>
            <person name="Schuster L."/>
            <person name="Cowan T.M."/>
            <person name="Smanski M.J."/>
            <person name="Chevrette M.G."/>
            <person name="De Carvalho L.P.S."/>
            <person name="Shen B."/>
        </authorList>
    </citation>
    <scope>NUCLEOTIDE SEQUENCE [LARGE SCALE GENOMIC DNA]</scope>
    <source>
        <strain evidence="3 4">NPDC048320</strain>
    </source>
</reference>
<accession>A0ABW7BA56</accession>
<dbReference type="RefSeq" id="WP_392820172.1">
    <property type="nucleotide sequence ID" value="NZ_JBICYV010000013.1"/>
</dbReference>
<feature type="compositionally biased region" description="Polar residues" evidence="1">
    <location>
        <begin position="204"/>
        <end position="219"/>
    </location>
</feature>
<dbReference type="InterPro" id="IPR025296">
    <property type="entry name" value="DUF4158"/>
</dbReference>
<evidence type="ECO:0000313" key="4">
    <source>
        <dbReference type="Proteomes" id="UP001604267"/>
    </source>
</evidence>
<keyword evidence="4" id="KW-1185">Reference proteome</keyword>
<organism evidence="3 4">
    <name type="scientific">Streptomyces cinerochromogenes</name>
    <dbReference type="NCBI Taxonomy" id="66422"/>
    <lineage>
        <taxon>Bacteria</taxon>
        <taxon>Bacillati</taxon>
        <taxon>Actinomycetota</taxon>
        <taxon>Actinomycetes</taxon>
        <taxon>Kitasatosporales</taxon>
        <taxon>Streptomycetaceae</taxon>
        <taxon>Streptomyces</taxon>
    </lineage>
</organism>
<gene>
    <name evidence="3" type="ORF">ACGFZB_27065</name>
</gene>
<dbReference type="EMBL" id="JBICYV010000013">
    <property type="protein sequence ID" value="MFG3014019.1"/>
    <property type="molecule type" value="Genomic_DNA"/>
</dbReference>
<evidence type="ECO:0000259" key="2">
    <source>
        <dbReference type="Pfam" id="PF13700"/>
    </source>
</evidence>
<dbReference type="Proteomes" id="UP001604267">
    <property type="component" value="Unassembled WGS sequence"/>
</dbReference>
<comment type="caution">
    <text evidence="3">The sequence shown here is derived from an EMBL/GenBank/DDBJ whole genome shotgun (WGS) entry which is preliminary data.</text>
</comment>
<proteinExistence type="predicted"/>
<dbReference type="Pfam" id="PF13700">
    <property type="entry name" value="DUF4158"/>
    <property type="match status" value="1"/>
</dbReference>
<feature type="domain" description="DUF4158" evidence="2">
    <location>
        <begin position="4"/>
        <end position="86"/>
    </location>
</feature>
<name>A0ABW7BA56_9ACTN</name>
<evidence type="ECO:0000313" key="3">
    <source>
        <dbReference type="EMBL" id="MFG3014019.1"/>
    </source>
</evidence>
<sequence length="219" mass="24057">MPTEEWGVYDWSGRAIKRHRTEIRAAFGFRECTQEDQVQLAQWLAAELCPVELNRDRLAEAVVARCRKDRLEPPAPARVTRLVASAVNTFEERFCATTVERLSAASRSRLDDLVAEDDSDEGSVGGGRTFFTELKADPGALGLDSLLTEVSKLQRVRQLELPPELFGECSEKLVSAWRARAVSDRTGNGGTGGAARRAGGPPELTTTRQARTRTGSPSR</sequence>